<name>A0ABV5UKM2_9MICC</name>
<reference evidence="1 2" key="1">
    <citation type="submission" date="2024-09" db="EMBL/GenBank/DDBJ databases">
        <authorList>
            <person name="Sun Q."/>
            <person name="Mori K."/>
        </authorList>
    </citation>
    <scope>NUCLEOTIDE SEQUENCE [LARGE SCALE GENOMIC DNA]</scope>
    <source>
        <strain evidence="1 2">JCM 13519</strain>
    </source>
</reference>
<evidence type="ECO:0000313" key="2">
    <source>
        <dbReference type="Proteomes" id="UP001589536"/>
    </source>
</evidence>
<keyword evidence="2" id="KW-1185">Reference proteome</keyword>
<gene>
    <name evidence="1" type="ORF">ACFFPI_00740</name>
</gene>
<sequence>MCDFVDKHRDEHGVERICRELRGRDIPAAQCAVERLWVAGMKYVRTFAGWVYPPFNLPNTNISTPGTRHRNYCRIRTKNVSIKPGA</sequence>
<organism evidence="1 2">
    <name type="scientific">Arthrobacter methylotrophus</name>
    <dbReference type="NCBI Taxonomy" id="121291"/>
    <lineage>
        <taxon>Bacteria</taxon>
        <taxon>Bacillati</taxon>
        <taxon>Actinomycetota</taxon>
        <taxon>Actinomycetes</taxon>
        <taxon>Micrococcales</taxon>
        <taxon>Micrococcaceae</taxon>
        <taxon>Arthrobacter</taxon>
    </lineage>
</organism>
<dbReference type="EMBL" id="JBHMBH010000006">
    <property type="protein sequence ID" value="MFB9712683.1"/>
    <property type="molecule type" value="Genomic_DNA"/>
</dbReference>
<accession>A0ABV5UKM2</accession>
<dbReference type="Proteomes" id="UP001589536">
    <property type="component" value="Unassembled WGS sequence"/>
</dbReference>
<comment type="caution">
    <text evidence="1">The sequence shown here is derived from an EMBL/GenBank/DDBJ whole genome shotgun (WGS) entry which is preliminary data.</text>
</comment>
<proteinExistence type="predicted"/>
<evidence type="ECO:0008006" key="3">
    <source>
        <dbReference type="Google" id="ProtNLM"/>
    </source>
</evidence>
<dbReference type="RefSeq" id="WP_345049917.1">
    <property type="nucleotide sequence ID" value="NZ_BAABED010000001.1"/>
</dbReference>
<protein>
    <recommendedName>
        <fullName evidence="3">Transposase</fullName>
    </recommendedName>
</protein>
<evidence type="ECO:0000313" key="1">
    <source>
        <dbReference type="EMBL" id="MFB9712683.1"/>
    </source>
</evidence>